<evidence type="ECO:0000313" key="16">
    <source>
        <dbReference type="EMBL" id="AOR77494.1"/>
    </source>
</evidence>
<dbReference type="GO" id="GO:0016020">
    <property type="term" value="C:membrane"/>
    <property type="evidence" value="ECO:0007669"/>
    <property type="project" value="InterPro"/>
</dbReference>
<keyword evidence="7" id="KW-0276">Fatty acid metabolism</keyword>
<keyword evidence="6" id="KW-0256">Endoplasmic reticulum</keyword>
<keyword evidence="12 14" id="KW-0472">Membrane</keyword>
<feature type="transmembrane region" description="Helical" evidence="14">
    <location>
        <begin position="21"/>
        <end position="45"/>
    </location>
</feature>
<evidence type="ECO:0000256" key="13">
    <source>
        <dbReference type="ARBA" id="ARBA00023160"/>
    </source>
</evidence>
<keyword evidence="4 14" id="KW-0812">Transmembrane</keyword>
<evidence type="ECO:0000256" key="10">
    <source>
        <dbReference type="ARBA" id="ARBA00023002"/>
    </source>
</evidence>
<evidence type="ECO:0000256" key="11">
    <source>
        <dbReference type="ARBA" id="ARBA00023098"/>
    </source>
</evidence>
<sequence>MLTPVSSPSRIRLFKSERLESLTLISPRTFVLSWSVMLPLIALVGWQGAGRHGPEPLATAGLIAAGLFVWTLFEYAMHRWLFHWESDVPMVRWFVYLIHGNHHASPNDPLRGLMPLPVSVSVGSLIWLACLALMGAKGTWLLLGFMTGYVLYDAVHFACHQWQMRGRIGRMFKRHHMRHHYVGEDGNFAISALFWDRIFGSRIRSLKREA</sequence>
<keyword evidence="5" id="KW-0479">Metal-binding</keyword>
<dbReference type="RefSeq" id="WP_069708501.1">
    <property type="nucleotide sequence ID" value="NZ_CP017075.1"/>
</dbReference>
<dbReference type="GO" id="GO:0005506">
    <property type="term" value="F:iron ion binding"/>
    <property type="evidence" value="ECO:0007669"/>
    <property type="project" value="InterPro"/>
</dbReference>
<dbReference type="OrthoDB" id="5291370at2"/>
<gene>
    <name evidence="16" type="ORF">BES08_12555</name>
</gene>
<evidence type="ECO:0000256" key="7">
    <source>
        <dbReference type="ARBA" id="ARBA00022832"/>
    </source>
</evidence>
<evidence type="ECO:0000256" key="8">
    <source>
        <dbReference type="ARBA" id="ARBA00022833"/>
    </source>
</evidence>
<keyword evidence="11" id="KW-0443">Lipid metabolism</keyword>
<evidence type="ECO:0000256" key="5">
    <source>
        <dbReference type="ARBA" id="ARBA00022723"/>
    </source>
</evidence>
<feature type="transmembrane region" description="Helical" evidence="14">
    <location>
        <begin position="113"/>
        <end position="134"/>
    </location>
</feature>
<dbReference type="PANTHER" id="PTHR12863">
    <property type="entry name" value="FATTY ACID HYDROXYLASE"/>
    <property type="match status" value="1"/>
</dbReference>
<organism evidence="16 17">
    <name type="scientific">Novosphingobium resinovorum</name>
    <dbReference type="NCBI Taxonomy" id="158500"/>
    <lineage>
        <taxon>Bacteria</taxon>
        <taxon>Pseudomonadati</taxon>
        <taxon>Pseudomonadota</taxon>
        <taxon>Alphaproteobacteria</taxon>
        <taxon>Sphingomonadales</taxon>
        <taxon>Sphingomonadaceae</taxon>
        <taxon>Novosphingobium</taxon>
    </lineage>
</organism>
<keyword evidence="3" id="KW-0444">Lipid biosynthesis</keyword>
<dbReference type="AlphaFoldDB" id="A0A1D8A5W3"/>
<evidence type="ECO:0000256" key="2">
    <source>
        <dbReference type="ARBA" id="ARBA00004477"/>
    </source>
</evidence>
<comment type="subcellular location">
    <subcellularLocation>
        <location evidence="2">Endoplasmic reticulum membrane</location>
        <topology evidence="2">Multi-pass membrane protein</topology>
    </subcellularLocation>
</comment>
<comment type="cofactor">
    <cofactor evidence="1">
        <name>Zn(2+)</name>
        <dbReference type="ChEBI" id="CHEBI:29105"/>
    </cofactor>
</comment>
<dbReference type="InterPro" id="IPR006694">
    <property type="entry name" value="Fatty_acid_hydroxylase"/>
</dbReference>
<evidence type="ECO:0000256" key="3">
    <source>
        <dbReference type="ARBA" id="ARBA00022516"/>
    </source>
</evidence>
<dbReference type="GO" id="GO:0080132">
    <property type="term" value="F:fatty acid 2-hydroxylase activity"/>
    <property type="evidence" value="ECO:0007669"/>
    <property type="project" value="InterPro"/>
</dbReference>
<feature type="domain" description="Fatty acid hydroxylase" evidence="15">
    <location>
        <begin position="64"/>
        <end position="201"/>
    </location>
</feature>
<dbReference type="GO" id="GO:0006633">
    <property type="term" value="P:fatty acid biosynthetic process"/>
    <property type="evidence" value="ECO:0007669"/>
    <property type="project" value="UniProtKB-KW"/>
</dbReference>
<keyword evidence="8" id="KW-0862">Zinc</keyword>
<dbReference type="PANTHER" id="PTHR12863:SF1">
    <property type="entry name" value="FATTY ACID 2-HYDROXYLASE"/>
    <property type="match status" value="1"/>
</dbReference>
<protein>
    <submittedName>
        <fullName evidence="16">Fatty acid hydroxylase</fullName>
    </submittedName>
</protein>
<keyword evidence="17" id="KW-1185">Reference proteome</keyword>
<keyword evidence="13" id="KW-0275">Fatty acid biosynthesis</keyword>
<dbReference type="InterPro" id="IPR014430">
    <property type="entry name" value="Scs7"/>
</dbReference>
<evidence type="ECO:0000256" key="9">
    <source>
        <dbReference type="ARBA" id="ARBA00022989"/>
    </source>
</evidence>
<evidence type="ECO:0000256" key="14">
    <source>
        <dbReference type="SAM" id="Phobius"/>
    </source>
</evidence>
<dbReference type="Proteomes" id="UP000094626">
    <property type="component" value="Chromosome"/>
</dbReference>
<reference evidence="17" key="1">
    <citation type="journal article" date="2017" name="J. Biotechnol.">
        <title>Complete genome sequence of Novosphingobium resinovorum SA1, a versatile xenobiotic-degrading bacterium capable of utilizing sulfanilic acid.</title>
        <authorList>
            <person name="Hegedus B."/>
            <person name="Kos P.B."/>
            <person name="Balint B."/>
            <person name="Maroti G."/>
            <person name="Gan H.M."/>
            <person name="Perei K."/>
            <person name="Rakhely G."/>
        </authorList>
    </citation>
    <scope>NUCLEOTIDE SEQUENCE [LARGE SCALE GENOMIC DNA]</scope>
    <source>
        <strain evidence="17">SA1</strain>
    </source>
</reference>
<dbReference type="KEGG" id="nre:BES08_12555"/>
<proteinExistence type="predicted"/>
<accession>A0A1D8A5W3</accession>
<dbReference type="Pfam" id="PF04116">
    <property type="entry name" value="FA_hydroxylase"/>
    <property type="match status" value="1"/>
</dbReference>
<name>A0A1D8A5W3_9SPHN</name>
<evidence type="ECO:0000256" key="1">
    <source>
        <dbReference type="ARBA" id="ARBA00001947"/>
    </source>
</evidence>
<keyword evidence="10" id="KW-0560">Oxidoreductase</keyword>
<dbReference type="EMBL" id="CP017075">
    <property type="protein sequence ID" value="AOR77494.1"/>
    <property type="molecule type" value="Genomic_DNA"/>
</dbReference>
<evidence type="ECO:0000256" key="6">
    <source>
        <dbReference type="ARBA" id="ARBA00022824"/>
    </source>
</evidence>
<evidence type="ECO:0000256" key="4">
    <source>
        <dbReference type="ARBA" id="ARBA00022692"/>
    </source>
</evidence>
<evidence type="ECO:0000259" key="15">
    <source>
        <dbReference type="Pfam" id="PF04116"/>
    </source>
</evidence>
<feature type="transmembrane region" description="Helical" evidence="14">
    <location>
        <begin position="140"/>
        <end position="159"/>
    </location>
</feature>
<feature type="transmembrane region" description="Helical" evidence="14">
    <location>
        <begin position="57"/>
        <end position="76"/>
    </location>
</feature>
<evidence type="ECO:0000256" key="12">
    <source>
        <dbReference type="ARBA" id="ARBA00023136"/>
    </source>
</evidence>
<evidence type="ECO:0000313" key="17">
    <source>
        <dbReference type="Proteomes" id="UP000094626"/>
    </source>
</evidence>
<keyword evidence="9 14" id="KW-1133">Transmembrane helix</keyword>